<sequence length="708" mass="82405">MDKWYKKHYRRTLLDMHIEDWNEEFLSQYDPKKYFELLKKAEITAPMIYVQSHVGLCYWPTKTGIMHKAFHGKEDMVKQVFDMCREAEMPTVLYYSIIFNNREYERHPEWRMKDANGQDSRSNGGRYGLCCPNNEEYREFVKAQIREFSQYFQFEGVFFDMTFWPEVCYCKSCQKRWREKHQEPMPEIVDWNDEKWLAFDQERHEWIKEFAFLCTDEVHKFSPEATVEHQYGNSIAFWRFGNNENVSMASDYIGTDLYGGIRQQSFACKAWYHLTKNRPFQYMTSRCYPTLAEHTSIKSYDQLRQCVAMTYLHHGASLLIDAIDPVGTMDERVYELIGKIYGEMKEYEPYITEGEQSFDISLYFNLNGKYDPRQEGIHVMDHRLDRDKGSAGTMPHFDALMGASDILAAHHIPYGIVNNWRHEEIQKHPVLAIMDAPGLSEEEISDVISYVRDGGNLYLSGYTDNRLLQKFFHTEMDGYTDGRMTYLAPCGESGIMEGYSTRKYPLVMFEPAVKLKPGYMGTKMATLTFPYTKPGIHWSMFPTDVHEEEYVDVNSDAYPFSTIHANPPGIETEMPGMLYTTCGKGKVIWSALPLERAERFQHGEVFINIMKMLAGGAFSIQVEASETVEIIIFEDKPAKSLLVGLIETRNGYTIADTHDIDIALNTPVKPANVCMLPEKKEIAYCYEDGCLKIHLDKISVFAMLQIQW</sequence>
<evidence type="ECO:0000313" key="2">
    <source>
        <dbReference type="Proteomes" id="UP000306509"/>
    </source>
</evidence>
<dbReference type="Proteomes" id="UP000306509">
    <property type="component" value="Unassembled WGS sequence"/>
</dbReference>
<comment type="caution">
    <text evidence="1">The sequence shown here is derived from an EMBL/GenBank/DDBJ whole genome shotgun (WGS) entry which is preliminary data.</text>
</comment>
<dbReference type="Gene3D" id="3.40.50.880">
    <property type="match status" value="1"/>
</dbReference>
<evidence type="ECO:0000313" key="1">
    <source>
        <dbReference type="EMBL" id="TLD02040.1"/>
    </source>
</evidence>
<name>A0A4U8QAI2_9FIRM</name>
<proteinExistence type="predicted"/>
<dbReference type="AlphaFoldDB" id="A0A4U8QAI2"/>
<dbReference type="InterPro" id="IPR029062">
    <property type="entry name" value="Class_I_gatase-like"/>
</dbReference>
<dbReference type="InterPro" id="IPR017853">
    <property type="entry name" value="GH"/>
</dbReference>
<dbReference type="InterPro" id="IPR028212">
    <property type="entry name" value="GHL6"/>
</dbReference>
<protein>
    <submittedName>
        <fullName evidence="1">Alpha-L-fucosidase</fullName>
    </submittedName>
</protein>
<dbReference type="Gene3D" id="3.20.20.80">
    <property type="entry name" value="Glycosidases"/>
    <property type="match status" value="1"/>
</dbReference>
<dbReference type="RefSeq" id="WP_138001958.1">
    <property type="nucleotide sequence ID" value="NZ_QGQD01000023.1"/>
</dbReference>
<gene>
    <name evidence="1" type="ORF">DSM106044_01077</name>
</gene>
<dbReference type="EMBL" id="QGQD01000023">
    <property type="protein sequence ID" value="TLD02040.1"/>
    <property type="molecule type" value="Genomic_DNA"/>
</dbReference>
<keyword evidence="2" id="KW-1185">Reference proteome</keyword>
<organism evidence="1 2">
    <name type="scientific">Robinsoniella peoriensis</name>
    <dbReference type="NCBI Taxonomy" id="180332"/>
    <lineage>
        <taxon>Bacteria</taxon>
        <taxon>Bacillati</taxon>
        <taxon>Bacillota</taxon>
        <taxon>Clostridia</taxon>
        <taxon>Lachnospirales</taxon>
        <taxon>Lachnospiraceae</taxon>
        <taxon>Robinsoniella</taxon>
    </lineage>
</organism>
<dbReference type="STRING" id="180332.GCA_000797495_00508"/>
<dbReference type="Pfam" id="PF14871">
    <property type="entry name" value="GHL6"/>
    <property type="match status" value="1"/>
</dbReference>
<reference evidence="1 2" key="1">
    <citation type="journal article" date="2019" name="Anaerobe">
        <title>Detection of Robinsoniella peoriensis in multiple bone samples of a trauma patient.</title>
        <authorList>
            <person name="Schrottner P."/>
            <person name="Hartwich K."/>
            <person name="Bunk B."/>
            <person name="Schober I."/>
            <person name="Helbig S."/>
            <person name="Rudolph W.W."/>
            <person name="Gunzer F."/>
        </authorList>
    </citation>
    <scope>NUCLEOTIDE SEQUENCE [LARGE SCALE GENOMIC DNA]</scope>
    <source>
        <strain evidence="1 2">DSM 106044</strain>
    </source>
</reference>
<accession>A0A4U8QAI2</accession>
<dbReference type="SUPFAM" id="SSF51445">
    <property type="entry name" value="(Trans)glycosidases"/>
    <property type="match status" value="1"/>
</dbReference>